<dbReference type="AlphaFoldDB" id="A0A9W7AIV9"/>
<evidence type="ECO:0000256" key="1">
    <source>
        <dbReference type="ARBA" id="ARBA00001917"/>
    </source>
</evidence>
<evidence type="ECO:0000259" key="8">
    <source>
        <dbReference type="PROSITE" id="PS50902"/>
    </source>
</evidence>
<dbReference type="InterPro" id="IPR029039">
    <property type="entry name" value="Flavoprotein-like_sf"/>
</dbReference>
<keyword evidence="4" id="KW-0285">Flavoprotein</keyword>
<dbReference type="SUPFAM" id="SSF52218">
    <property type="entry name" value="Flavoproteins"/>
    <property type="match status" value="1"/>
</dbReference>
<dbReference type="PANTHER" id="PTHR42809">
    <property type="entry name" value="FLAVODOXIN 2"/>
    <property type="match status" value="1"/>
</dbReference>
<proteinExistence type="inferred from homology"/>
<comment type="similarity">
    <text evidence="2">Belongs to the flavodoxin family.</text>
</comment>
<dbReference type="PROSITE" id="PS50902">
    <property type="entry name" value="FLAVODOXIN_LIKE"/>
    <property type="match status" value="1"/>
</dbReference>
<dbReference type="EMBL" id="BLQM01000177">
    <property type="protein sequence ID" value="GMH72599.1"/>
    <property type="molecule type" value="Genomic_DNA"/>
</dbReference>
<evidence type="ECO:0000256" key="5">
    <source>
        <dbReference type="ARBA" id="ARBA00022643"/>
    </source>
</evidence>
<evidence type="ECO:0000256" key="3">
    <source>
        <dbReference type="ARBA" id="ARBA00022448"/>
    </source>
</evidence>
<evidence type="ECO:0000256" key="4">
    <source>
        <dbReference type="ARBA" id="ARBA00022630"/>
    </source>
</evidence>
<accession>A0A9W7AIV9</accession>
<keyword evidence="3" id="KW-0813">Transport</keyword>
<gene>
    <name evidence="9" type="ORF">TL16_g05961</name>
</gene>
<organism evidence="9 10">
    <name type="scientific">Triparma laevis f. inornata</name>
    <dbReference type="NCBI Taxonomy" id="1714386"/>
    <lineage>
        <taxon>Eukaryota</taxon>
        <taxon>Sar</taxon>
        <taxon>Stramenopiles</taxon>
        <taxon>Ochrophyta</taxon>
        <taxon>Bolidophyceae</taxon>
        <taxon>Parmales</taxon>
        <taxon>Triparmaceae</taxon>
        <taxon>Triparma</taxon>
    </lineage>
</organism>
<evidence type="ECO:0000256" key="7">
    <source>
        <dbReference type="SAM" id="SignalP"/>
    </source>
</evidence>
<dbReference type="Proteomes" id="UP001162640">
    <property type="component" value="Unassembled WGS sequence"/>
</dbReference>
<keyword evidence="6" id="KW-0249">Electron transport</keyword>
<protein>
    <recommendedName>
        <fullName evidence="8">Flavodoxin-like domain-containing protein</fullName>
    </recommendedName>
</protein>
<evidence type="ECO:0000313" key="10">
    <source>
        <dbReference type="Proteomes" id="UP001162640"/>
    </source>
</evidence>
<sequence length="234" mass="25821">MKLLTFSLLLSLTSGFISPRTSYLARPPVTKSGLFAKAGVYFGTVTGTTEDIATMIQDELTNQGISCADPVCVDNIQGHLAPVFAKHDTIIAGAPSYLKMRGEENIEQTGTAWDNVLNYDILCNHQCNLDDEEVRQVLQQKNVACFGVGDQICYPENFCDAVGELHSVFSQIGCKMYVKMPIDKETFSFTKSKAVKEGDHDSVGLLIDQDGQYDLTPLRIKMWVSKLVDDGFFA</sequence>
<feature type="signal peptide" evidence="7">
    <location>
        <begin position="1"/>
        <end position="15"/>
    </location>
</feature>
<keyword evidence="5" id="KW-0288">FMN</keyword>
<evidence type="ECO:0000313" key="9">
    <source>
        <dbReference type="EMBL" id="GMH72599.1"/>
    </source>
</evidence>
<evidence type="ECO:0000256" key="2">
    <source>
        <dbReference type="ARBA" id="ARBA00005267"/>
    </source>
</evidence>
<evidence type="ECO:0000256" key="6">
    <source>
        <dbReference type="ARBA" id="ARBA00022982"/>
    </source>
</evidence>
<feature type="domain" description="Flavodoxin-like" evidence="8">
    <location>
        <begin position="38"/>
        <end position="228"/>
    </location>
</feature>
<dbReference type="InterPro" id="IPR008254">
    <property type="entry name" value="Flavodoxin/NO_synth"/>
</dbReference>
<name>A0A9W7AIV9_9STRA</name>
<comment type="cofactor">
    <cofactor evidence="1">
        <name>FMN</name>
        <dbReference type="ChEBI" id="CHEBI:58210"/>
    </cofactor>
</comment>
<dbReference type="GO" id="GO:0010181">
    <property type="term" value="F:FMN binding"/>
    <property type="evidence" value="ECO:0007669"/>
    <property type="project" value="InterPro"/>
</dbReference>
<reference evidence="10" key="1">
    <citation type="journal article" date="2023" name="Commun. Biol.">
        <title>Genome analysis of Parmales, the sister group of diatoms, reveals the evolutionary specialization of diatoms from phago-mixotrophs to photoautotrophs.</title>
        <authorList>
            <person name="Ban H."/>
            <person name="Sato S."/>
            <person name="Yoshikawa S."/>
            <person name="Yamada K."/>
            <person name="Nakamura Y."/>
            <person name="Ichinomiya M."/>
            <person name="Sato N."/>
            <person name="Blanc-Mathieu R."/>
            <person name="Endo H."/>
            <person name="Kuwata A."/>
            <person name="Ogata H."/>
        </authorList>
    </citation>
    <scope>NUCLEOTIDE SEQUENCE [LARGE SCALE GENOMIC DNA]</scope>
</reference>
<dbReference type="Pfam" id="PF00258">
    <property type="entry name" value="Flavodoxin_1"/>
    <property type="match status" value="1"/>
</dbReference>
<dbReference type="Gene3D" id="3.40.50.360">
    <property type="match status" value="1"/>
</dbReference>
<dbReference type="PANTHER" id="PTHR42809:SF1">
    <property type="entry name" value="FLAVODOXIN 1"/>
    <property type="match status" value="1"/>
</dbReference>
<keyword evidence="7" id="KW-0732">Signal</keyword>
<dbReference type="InterPro" id="IPR050619">
    <property type="entry name" value="Flavodoxin"/>
</dbReference>
<comment type="caution">
    <text evidence="9">The sequence shown here is derived from an EMBL/GenBank/DDBJ whole genome shotgun (WGS) entry which is preliminary data.</text>
</comment>
<feature type="chain" id="PRO_5040882942" description="Flavodoxin-like domain-containing protein" evidence="7">
    <location>
        <begin position="16"/>
        <end position="234"/>
    </location>
</feature>